<dbReference type="InterPro" id="IPR029062">
    <property type="entry name" value="Class_I_gatase-like"/>
</dbReference>
<dbReference type="InterPro" id="IPR036480">
    <property type="entry name" value="CarbP_synth_ssu_N_sf"/>
</dbReference>
<evidence type="ECO:0000256" key="2">
    <source>
        <dbReference type="ARBA" id="ARBA00007800"/>
    </source>
</evidence>
<evidence type="ECO:0000256" key="5">
    <source>
        <dbReference type="ARBA" id="ARBA00022840"/>
    </source>
</evidence>
<keyword evidence="4 8" id="KW-0547">Nucleotide-binding</keyword>
<dbReference type="SUPFAM" id="SSF52317">
    <property type="entry name" value="Class I glutamine amidotransferase-like"/>
    <property type="match status" value="1"/>
</dbReference>
<feature type="binding site" evidence="8">
    <location>
        <position position="281"/>
    </location>
    <ligand>
        <name>L-glutamine</name>
        <dbReference type="ChEBI" id="CHEBI:58359"/>
    </ligand>
</feature>
<dbReference type="InterPro" id="IPR002474">
    <property type="entry name" value="CarbamoylP_synth_ssu_N"/>
</dbReference>
<feature type="binding site" evidence="8">
    <location>
        <position position="283"/>
    </location>
    <ligand>
        <name>L-glutamine</name>
        <dbReference type="ChEBI" id="CHEBI:58359"/>
    </ligand>
</feature>
<feature type="active site" evidence="8">
    <location>
        <position position="324"/>
    </location>
</feature>
<feature type="domain" description="Carbamoyl-phosphate synthase small subunit N-terminal" evidence="9">
    <location>
        <begin position="1"/>
        <end position="126"/>
    </location>
</feature>
<feature type="binding site" evidence="8">
    <location>
        <position position="45"/>
    </location>
    <ligand>
        <name>L-glutamine</name>
        <dbReference type="ChEBI" id="CHEBI:58359"/>
    </ligand>
</feature>
<feature type="region of interest" description="CPSase" evidence="8">
    <location>
        <begin position="1"/>
        <end position="163"/>
    </location>
</feature>
<protein>
    <recommendedName>
        <fullName evidence="8">Carbamoyl phosphate synthase small chain</fullName>
        <ecNumber evidence="8">6.3.5.5</ecNumber>
    </recommendedName>
    <alternativeName>
        <fullName evidence="8">Carbamoyl phosphate synthetase glutamine chain</fullName>
    </alternativeName>
</protein>
<evidence type="ECO:0000313" key="11">
    <source>
        <dbReference type="Proteomes" id="UP001185012"/>
    </source>
</evidence>
<keyword evidence="11" id="KW-1185">Reference proteome</keyword>
<reference evidence="10 11" key="1">
    <citation type="submission" date="2023-07" db="EMBL/GenBank/DDBJ databases">
        <title>Genomic Encyclopedia of Type Strains, Phase IV (KMG-IV): sequencing the most valuable type-strain genomes for metagenomic binning, comparative biology and taxonomic classification.</title>
        <authorList>
            <person name="Goeker M."/>
        </authorList>
    </citation>
    <scope>NUCLEOTIDE SEQUENCE [LARGE SCALE GENOMIC DNA]</scope>
    <source>
        <strain evidence="10 11">DSM 45903</strain>
    </source>
</reference>
<gene>
    <name evidence="8" type="primary">carA</name>
    <name evidence="10" type="ORF">JOE21_001581</name>
</gene>
<dbReference type="PANTHER" id="PTHR43418">
    <property type="entry name" value="MULTIFUNCTIONAL TRYPTOPHAN BIOSYNTHESIS PROTEIN-RELATED"/>
    <property type="match status" value="1"/>
</dbReference>
<evidence type="ECO:0000256" key="4">
    <source>
        <dbReference type="ARBA" id="ARBA00022741"/>
    </source>
</evidence>
<keyword evidence="3 8" id="KW-0436">Ligase</keyword>
<dbReference type="InterPro" id="IPR050472">
    <property type="entry name" value="Anth_synth/Amidotransfase"/>
</dbReference>
<comment type="function">
    <text evidence="8">Small subunit of the glutamine-dependent carbamoyl phosphate synthetase (CPSase). CPSase catalyzes the formation of carbamoyl phosphate from the ammonia moiety of glutamine, carbonate, and phosphate donated by ATP, constituting the first step of 2 biosynthetic pathways, one leading to arginine and/or urea and the other to pyrimidine nucleotides. The small subunit (glutamine amidotransferase) binds and cleaves glutamine to supply the large subunit with the substrate ammonia.</text>
</comment>
<keyword evidence="6 8" id="KW-0315">Glutamine amidotransferase</keyword>
<dbReference type="PRINTS" id="PR00096">
    <property type="entry name" value="GATASE"/>
</dbReference>
<evidence type="ECO:0000256" key="8">
    <source>
        <dbReference type="HAMAP-Rule" id="MF_01209"/>
    </source>
</evidence>
<evidence type="ECO:0000256" key="7">
    <source>
        <dbReference type="ARBA" id="ARBA00048816"/>
    </source>
</evidence>
<comment type="catalytic activity">
    <reaction evidence="7 8">
        <text>hydrogencarbonate + L-glutamine + 2 ATP + H2O = carbamoyl phosphate + L-glutamate + 2 ADP + phosphate + 2 H(+)</text>
        <dbReference type="Rhea" id="RHEA:18633"/>
        <dbReference type="ChEBI" id="CHEBI:15377"/>
        <dbReference type="ChEBI" id="CHEBI:15378"/>
        <dbReference type="ChEBI" id="CHEBI:17544"/>
        <dbReference type="ChEBI" id="CHEBI:29985"/>
        <dbReference type="ChEBI" id="CHEBI:30616"/>
        <dbReference type="ChEBI" id="CHEBI:43474"/>
        <dbReference type="ChEBI" id="CHEBI:58228"/>
        <dbReference type="ChEBI" id="CHEBI:58359"/>
        <dbReference type="ChEBI" id="CHEBI:456216"/>
        <dbReference type="EC" id="6.3.5.5"/>
    </reaction>
</comment>
<dbReference type="SUPFAM" id="SSF52021">
    <property type="entry name" value="Carbamoyl phosphate synthetase, small subunit N-terminal domain"/>
    <property type="match status" value="1"/>
</dbReference>
<comment type="similarity">
    <text evidence="2 8">Belongs to the CarA family.</text>
</comment>
<comment type="subunit">
    <text evidence="8">Composed of two chains; the small (or glutamine) chain promotes the hydrolysis of glutamine to ammonia, which is used by the large (or ammonia) chain to synthesize carbamoyl phosphate. Tetramer of heterodimers (alpha,beta)4.</text>
</comment>
<dbReference type="EMBL" id="JAVDQG010000003">
    <property type="protein sequence ID" value="MDR6225583.1"/>
    <property type="molecule type" value="Genomic_DNA"/>
</dbReference>
<dbReference type="SMART" id="SM01097">
    <property type="entry name" value="CPSase_sm_chain"/>
    <property type="match status" value="1"/>
</dbReference>
<name>A0ABU1ILD6_9BACL</name>
<dbReference type="InterPro" id="IPR035686">
    <property type="entry name" value="CPSase_GATase1"/>
</dbReference>
<evidence type="ECO:0000313" key="10">
    <source>
        <dbReference type="EMBL" id="MDR6225583.1"/>
    </source>
</evidence>
<dbReference type="NCBIfam" id="TIGR01368">
    <property type="entry name" value="CPSaseIIsmall"/>
    <property type="match status" value="1"/>
</dbReference>
<feature type="binding site" evidence="8">
    <location>
        <position position="284"/>
    </location>
    <ligand>
        <name>L-glutamine</name>
        <dbReference type="ChEBI" id="CHEBI:58359"/>
    </ligand>
</feature>
<evidence type="ECO:0000259" key="9">
    <source>
        <dbReference type="SMART" id="SM01097"/>
    </source>
</evidence>
<dbReference type="EC" id="6.3.5.5" evidence="8"/>
<sequence length="355" mass="38390">MEAYLVFDDGDVFPGEWIGVPREHAGEVVFTTGMTGYQEVVTDPSYAGQLVTFTYPLIGNYGVVADESESEGPRCAGVVVNELYGKGESSLSAWLARWEIPGIAGVDTRAIARKIRDGGARMGLLSSDPNQMRQQWPDPASLEWVKAMAVSRPAVYPGPDGAPHIVLVDFGTKRSIVHALIQAGCRVTVVPFHWSADAIADLQPDGLLFSNGPGDPKALTPYLSSWVPLVERIPTMGICLGHQLLALALGADTERLPFGHRGSNHPVRDLESGRVWITSQNHGYTVRASSVDPGQWRITHEHVNDGSVEGLAHRHYPLFTVQFHPEAHPGPREASALFNRFIDAVVAGMGVTACG</sequence>
<feature type="active site" evidence="8">
    <location>
        <position position="326"/>
    </location>
</feature>
<dbReference type="PRINTS" id="PR00099">
    <property type="entry name" value="CPSGATASE"/>
</dbReference>
<dbReference type="PRINTS" id="PR00097">
    <property type="entry name" value="ANTSNTHASEII"/>
</dbReference>
<comment type="caution">
    <text evidence="10">The sequence shown here is derived from an EMBL/GenBank/DDBJ whole genome shotgun (WGS) entry which is preliminary data.</text>
</comment>
<dbReference type="Proteomes" id="UP001185012">
    <property type="component" value="Unassembled WGS sequence"/>
</dbReference>
<dbReference type="NCBIfam" id="NF009475">
    <property type="entry name" value="PRK12838.1"/>
    <property type="match status" value="1"/>
</dbReference>
<dbReference type="PROSITE" id="PS51273">
    <property type="entry name" value="GATASE_TYPE_1"/>
    <property type="match status" value="1"/>
</dbReference>
<proteinExistence type="inferred from homology"/>
<keyword evidence="8" id="KW-0665">Pyrimidine biosynthesis</keyword>
<keyword evidence="5 8" id="KW-0067">ATP-binding</keyword>
<comment type="catalytic activity">
    <reaction evidence="8">
        <text>L-glutamine + H2O = L-glutamate + NH4(+)</text>
        <dbReference type="Rhea" id="RHEA:15889"/>
        <dbReference type="ChEBI" id="CHEBI:15377"/>
        <dbReference type="ChEBI" id="CHEBI:28938"/>
        <dbReference type="ChEBI" id="CHEBI:29985"/>
        <dbReference type="ChEBI" id="CHEBI:58359"/>
    </reaction>
</comment>
<feature type="binding site" evidence="8">
    <location>
        <position position="240"/>
    </location>
    <ligand>
        <name>L-glutamine</name>
        <dbReference type="ChEBI" id="CHEBI:58359"/>
    </ligand>
</feature>
<dbReference type="HAMAP" id="MF_01209">
    <property type="entry name" value="CPSase_S_chain"/>
    <property type="match status" value="1"/>
</dbReference>
<dbReference type="InterPro" id="IPR006274">
    <property type="entry name" value="CarbamoylP_synth_ssu"/>
</dbReference>
<evidence type="ECO:0000256" key="1">
    <source>
        <dbReference type="ARBA" id="ARBA00005077"/>
    </source>
</evidence>
<comment type="pathway">
    <text evidence="8">Pyrimidine metabolism; UMP biosynthesis via de novo pathway; (S)-dihydroorotate from bicarbonate: step 1/3.</text>
</comment>
<evidence type="ECO:0000256" key="6">
    <source>
        <dbReference type="ARBA" id="ARBA00022962"/>
    </source>
</evidence>
<dbReference type="Gene3D" id="3.40.50.880">
    <property type="match status" value="1"/>
</dbReference>
<dbReference type="RefSeq" id="WP_309864448.1">
    <property type="nucleotide sequence ID" value="NZ_JAVDQG010000003.1"/>
</dbReference>
<dbReference type="Pfam" id="PF00988">
    <property type="entry name" value="CPSase_sm_chain"/>
    <property type="match status" value="1"/>
</dbReference>
<feature type="binding site" evidence="8">
    <location>
        <position position="212"/>
    </location>
    <ligand>
        <name>L-glutamine</name>
        <dbReference type="ChEBI" id="CHEBI:58359"/>
    </ligand>
</feature>
<keyword evidence="8" id="KW-0055">Arginine biosynthesis</keyword>
<feature type="binding site" evidence="8">
    <location>
        <position position="243"/>
    </location>
    <ligand>
        <name>L-glutamine</name>
        <dbReference type="ChEBI" id="CHEBI:58359"/>
    </ligand>
</feature>
<dbReference type="PANTHER" id="PTHR43418:SF7">
    <property type="entry name" value="CARBAMOYL-PHOSPHATE SYNTHASE SMALL CHAIN"/>
    <property type="match status" value="1"/>
</dbReference>
<dbReference type="Pfam" id="PF00117">
    <property type="entry name" value="GATase"/>
    <property type="match status" value="1"/>
</dbReference>
<accession>A0ABU1ILD6</accession>
<feature type="active site" description="Nucleophile" evidence="8">
    <location>
        <position position="239"/>
    </location>
</feature>
<dbReference type="GO" id="GO:0004088">
    <property type="term" value="F:carbamoyl-phosphate synthase (glutamine-hydrolyzing) activity"/>
    <property type="evidence" value="ECO:0007669"/>
    <property type="project" value="UniProtKB-EC"/>
</dbReference>
<organism evidence="10 11">
    <name type="scientific">Desmospora profundinema</name>
    <dbReference type="NCBI Taxonomy" id="1571184"/>
    <lineage>
        <taxon>Bacteria</taxon>
        <taxon>Bacillati</taxon>
        <taxon>Bacillota</taxon>
        <taxon>Bacilli</taxon>
        <taxon>Bacillales</taxon>
        <taxon>Thermoactinomycetaceae</taxon>
        <taxon>Desmospora</taxon>
    </lineage>
</organism>
<dbReference type="InterPro" id="IPR017926">
    <property type="entry name" value="GATASE"/>
</dbReference>
<comment type="pathway">
    <text evidence="1 8">Amino-acid biosynthesis; L-arginine biosynthesis; carbamoyl phosphate from bicarbonate: step 1/1.</text>
</comment>
<keyword evidence="8" id="KW-0028">Amino-acid biosynthesis</keyword>
<evidence type="ECO:0000256" key="3">
    <source>
        <dbReference type="ARBA" id="ARBA00022598"/>
    </source>
</evidence>
<dbReference type="CDD" id="cd01744">
    <property type="entry name" value="GATase1_CPSase"/>
    <property type="match status" value="1"/>
</dbReference>
<feature type="binding site" evidence="8">
    <location>
        <position position="214"/>
    </location>
    <ligand>
        <name>L-glutamine</name>
        <dbReference type="ChEBI" id="CHEBI:58359"/>
    </ligand>
</feature>
<dbReference type="Gene3D" id="3.50.30.20">
    <property type="entry name" value="Carbamoyl-phosphate synthase small subunit, N-terminal domain"/>
    <property type="match status" value="1"/>
</dbReference>